<sequence>MVETAEIRDSRVMAEMGGLGFINTIDRHLRVVAGLRLATKVHHCIRLDLRLFYDGQSAGALSFELEGFSPAEGVALARNIGGNQLIMREIDHYLCGDVGE</sequence>
<dbReference type="OrthoDB" id="6089073at2"/>
<accession>A0A081FWQ5</accession>
<protein>
    <submittedName>
        <fullName evidence="1">Uncharacterized protein</fullName>
    </submittedName>
</protein>
<keyword evidence="2" id="KW-1185">Reference proteome</keyword>
<dbReference type="STRING" id="1232683.ADIMK_2930"/>
<evidence type="ECO:0000313" key="1">
    <source>
        <dbReference type="EMBL" id="KEA62960.1"/>
    </source>
</evidence>
<dbReference type="AlphaFoldDB" id="A0A081FWQ5"/>
<dbReference type="Proteomes" id="UP000028252">
    <property type="component" value="Unassembled WGS sequence"/>
</dbReference>
<dbReference type="eggNOG" id="ENOG5033EK5">
    <property type="taxonomic scope" value="Bacteria"/>
</dbReference>
<dbReference type="PATRIC" id="fig|1232683.4.peg.2881"/>
<gene>
    <name evidence="1" type="ORF">ADIMK_2930</name>
</gene>
<evidence type="ECO:0000313" key="2">
    <source>
        <dbReference type="Proteomes" id="UP000028252"/>
    </source>
</evidence>
<organism evidence="1 2">
    <name type="scientific">Marinobacterium lacunae</name>
    <dbReference type="NCBI Taxonomy" id="1232683"/>
    <lineage>
        <taxon>Bacteria</taxon>
        <taxon>Pseudomonadati</taxon>
        <taxon>Pseudomonadota</taxon>
        <taxon>Gammaproteobacteria</taxon>
        <taxon>Oceanospirillales</taxon>
        <taxon>Oceanospirillaceae</taxon>
        <taxon>Marinobacterium</taxon>
    </lineage>
</organism>
<comment type="caution">
    <text evidence="1">The sequence shown here is derived from an EMBL/GenBank/DDBJ whole genome shotgun (WGS) entry which is preliminary data.</text>
</comment>
<dbReference type="RefSeq" id="WP_036189801.1">
    <property type="nucleotide sequence ID" value="NZ_JMQN01000043.1"/>
</dbReference>
<name>A0A081FWQ5_9GAMM</name>
<reference evidence="1 2" key="1">
    <citation type="submission" date="2014-04" db="EMBL/GenBank/DDBJ databases">
        <title>Marinobacterium kochiensis sp. nov., isolated from sediment sample collected from Kochi backwaters in Kerala, India.</title>
        <authorList>
            <person name="Singh A."/>
            <person name="Pinnaka A.K."/>
        </authorList>
    </citation>
    <scope>NUCLEOTIDE SEQUENCE [LARGE SCALE GENOMIC DNA]</scope>
    <source>
        <strain evidence="1 2">AK27</strain>
    </source>
</reference>
<dbReference type="EMBL" id="JMQN01000043">
    <property type="protein sequence ID" value="KEA62960.1"/>
    <property type="molecule type" value="Genomic_DNA"/>
</dbReference>
<proteinExistence type="predicted"/>